<evidence type="ECO:0000256" key="3">
    <source>
        <dbReference type="ARBA" id="ARBA00022729"/>
    </source>
</evidence>
<evidence type="ECO:0000256" key="7">
    <source>
        <dbReference type="SAM" id="MobiDB-lite"/>
    </source>
</evidence>
<keyword evidence="3" id="KW-0732">Signal</keyword>
<evidence type="ECO:0000313" key="9">
    <source>
        <dbReference type="EMBL" id="KAF8779689.1"/>
    </source>
</evidence>
<evidence type="ECO:0000256" key="6">
    <source>
        <dbReference type="ARBA" id="ARBA00029467"/>
    </source>
</evidence>
<evidence type="ECO:0000256" key="5">
    <source>
        <dbReference type="ARBA" id="ARBA00023136"/>
    </source>
</evidence>
<feature type="region of interest" description="Disordered" evidence="7">
    <location>
        <begin position="202"/>
        <end position="260"/>
    </location>
</feature>
<evidence type="ECO:0000256" key="1">
    <source>
        <dbReference type="ARBA" id="ARBA00004127"/>
    </source>
</evidence>
<evidence type="ECO:0000256" key="8">
    <source>
        <dbReference type="SAM" id="Phobius"/>
    </source>
</evidence>
<evidence type="ECO:0000256" key="4">
    <source>
        <dbReference type="ARBA" id="ARBA00022989"/>
    </source>
</evidence>
<dbReference type="GO" id="GO:0012505">
    <property type="term" value="C:endomembrane system"/>
    <property type="evidence" value="ECO:0007669"/>
    <property type="project" value="UniProtKB-SubCell"/>
</dbReference>
<feature type="transmembrane region" description="Helical" evidence="8">
    <location>
        <begin position="124"/>
        <end position="148"/>
    </location>
</feature>
<dbReference type="OrthoDB" id="675987at2759"/>
<keyword evidence="2 8" id="KW-0812">Transmembrane</keyword>
<name>A0A835KV76_9POAL</name>
<gene>
    <name evidence="9" type="ORF">HU200_002441</name>
</gene>
<dbReference type="InterPro" id="IPR009606">
    <property type="entry name" value="DEAL/Modifying_wall_lignin1/2"/>
</dbReference>
<dbReference type="Proteomes" id="UP000636709">
    <property type="component" value="Unassembled WGS sequence"/>
</dbReference>
<proteinExistence type="inferred from homology"/>
<evidence type="ECO:0000313" key="10">
    <source>
        <dbReference type="Proteomes" id="UP000636709"/>
    </source>
</evidence>
<keyword evidence="5 8" id="KW-0472">Membrane</keyword>
<dbReference type="InterPro" id="IPR052222">
    <property type="entry name" value="DESIGUAL"/>
</dbReference>
<dbReference type="PANTHER" id="PTHR31769">
    <property type="entry name" value="OS07G0462200 PROTEIN-RELATED"/>
    <property type="match status" value="1"/>
</dbReference>
<accession>A0A835KV76</accession>
<keyword evidence="4 8" id="KW-1133">Transmembrane helix</keyword>
<dbReference type="AlphaFoldDB" id="A0A835KV76"/>
<comment type="subcellular location">
    <subcellularLocation>
        <location evidence="1">Endomembrane system</location>
        <topology evidence="1">Multi-pass membrane protein</topology>
    </subcellularLocation>
</comment>
<dbReference type="Pfam" id="PF06749">
    <property type="entry name" value="DUF1218"/>
    <property type="match status" value="1"/>
</dbReference>
<protein>
    <submittedName>
        <fullName evidence="9">Uncharacterized protein</fullName>
    </submittedName>
</protein>
<feature type="transmembrane region" description="Helical" evidence="8">
    <location>
        <begin position="23"/>
        <end position="51"/>
    </location>
</feature>
<evidence type="ECO:0000256" key="2">
    <source>
        <dbReference type="ARBA" id="ARBA00022692"/>
    </source>
</evidence>
<organism evidence="9 10">
    <name type="scientific">Digitaria exilis</name>
    <dbReference type="NCBI Taxonomy" id="1010633"/>
    <lineage>
        <taxon>Eukaryota</taxon>
        <taxon>Viridiplantae</taxon>
        <taxon>Streptophyta</taxon>
        <taxon>Embryophyta</taxon>
        <taxon>Tracheophyta</taxon>
        <taxon>Spermatophyta</taxon>
        <taxon>Magnoliopsida</taxon>
        <taxon>Liliopsida</taxon>
        <taxon>Poales</taxon>
        <taxon>Poaceae</taxon>
        <taxon>PACMAD clade</taxon>
        <taxon>Panicoideae</taxon>
        <taxon>Panicodae</taxon>
        <taxon>Paniceae</taxon>
        <taxon>Anthephorinae</taxon>
        <taxon>Digitaria</taxon>
    </lineage>
</organism>
<comment type="similarity">
    <text evidence="6">Belongs to the DESIGUAL family.</text>
</comment>
<keyword evidence="10" id="KW-1185">Reference proteome</keyword>
<feature type="transmembrane region" description="Helical" evidence="8">
    <location>
        <begin position="89"/>
        <end position="112"/>
    </location>
</feature>
<sequence>MASPGQQAVTVEPETDKMRKKGAFVVVMPTHVVVVCSVVGFLGLVVVILGVSGEAATSQALVPDATEVNFFTGSVNCVYQTTPALACGIVAALLALTAQVAVTAISFFRGCCPTWELPKETRRIVGVALSASSWCVVLASLFIAGAASNSDDKKRDPSTDGDCPVDPGSAMFAAATVLSLVATGLQIAAYVLLATQEGSTKPQPAEVAMGQPVQLQHQAPQNDAEGEIAGGDPPLPPSAPPFHRQHQLSQESRTPARPSPLLTLLSHSLSLPPLSTIEEIPRFPIEDIQEFAGASPELDTGELLHHHAIIFTKLEQGEASPSSFPIALFLKLKVKNKQTSLLLALHYPTTIGGVKQTAPKTEVGAAGGELFFLGRRAVRKIRVRAGKIETPGQGEVEYEPDPVMAESVTPIHLRPPSHRRVWPVFGYFYPADGGEGME</sequence>
<feature type="transmembrane region" description="Helical" evidence="8">
    <location>
        <begin position="168"/>
        <end position="193"/>
    </location>
</feature>
<comment type="caution">
    <text evidence="9">The sequence shown here is derived from an EMBL/GenBank/DDBJ whole genome shotgun (WGS) entry which is preliminary data.</text>
</comment>
<dbReference type="EMBL" id="JACEFO010000160">
    <property type="protein sequence ID" value="KAF8779689.1"/>
    <property type="molecule type" value="Genomic_DNA"/>
</dbReference>
<reference evidence="9" key="1">
    <citation type="submission" date="2020-07" db="EMBL/GenBank/DDBJ databases">
        <title>Genome sequence and genetic diversity analysis of an under-domesticated orphan crop, white fonio (Digitaria exilis).</title>
        <authorList>
            <person name="Bennetzen J.L."/>
            <person name="Chen S."/>
            <person name="Ma X."/>
            <person name="Wang X."/>
            <person name="Yssel A.E.J."/>
            <person name="Chaluvadi S.R."/>
            <person name="Johnson M."/>
            <person name="Gangashetty P."/>
            <person name="Hamidou F."/>
            <person name="Sanogo M.D."/>
            <person name="Zwaenepoel A."/>
            <person name="Wallace J."/>
            <person name="Van De Peer Y."/>
            <person name="Van Deynze A."/>
        </authorList>
    </citation>
    <scope>NUCLEOTIDE SEQUENCE</scope>
    <source>
        <tissue evidence="9">Leaves</tissue>
    </source>
</reference>